<proteinExistence type="predicted"/>
<dbReference type="Pfam" id="PF20434">
    <property type="entry name" value="BD-FAE"/>
    <property type="match status" value="1"/>
</dbReference>
<name>A0AA37I5N4_9BURK</name>
<sequence>MHIPARRRFISLTLVACASGLAGARARAQNDERADGLAYGAAPRQKLDVYAPRSRTDGARPVVVYFYGGSWQGGERADARGVARALAQRGVVTIVPDYRVYPETIFPGFIDDAAAAVRWSRDHARDFGGDPGRIIVMGHSAGAHIAAMLATDPRYLAAHGMSKSELRGMIGLAGPYAAIPPREAHMSDIFPDALRGRTLPIDFVTGHEPPMLLATGTADTVVDPSNGTRFADALRAHDDAVELKTYAGLGHVQLVDAISAAMRAGSPVFTDVLAFIDAH</sequence>
<feature type="domain" description="BD-FAE-like" evidence="2">
    <location>
        <begin position="47"/>
        <end position="152"/>
    </location>
</feature>
<dbReference type="PANTHER" id="PTHR48081">
    <property type="entry name" value="AB HYDROLASE SUPERFAMILY PROTEIN C4A8.06C"/>
    <property type="match status" value="1"/>
</dbReference>
<dbReference type="InterPro" id="IPR049492">
    <property type="entry name" value="BD-FAE-like_dom"/>
</dbReference>
<dbReference type="InterPro" id="IPR050300">
    <property type="entry name" value="GDXG_lipolytic_enzyme"/>
</dbReference>
<evidence type="ECO:0000313" key="3">
    <source>
        <dbReference type="EMBL" id="GJH23582.1"/>
    </source>
</evidence>
<dbReference type="PROSITE" id="PS00122">
    <property type="entry name" value="CARBOXYLESTERASE_B_1"/>
    <property type="match status" value="1"/>
</dbReference>
<protein>
    <submittedName>
        <fullName evidence="3">Alpha/beta hydrolase</fullName>
    </submittedName>
</protein>
<dbReference type="InterPro" id="IPR019826">
    <property type="entry name" value="Carboxylesterase_B_AS"/>
</dbReference>
<comment type="caution">
    <text evidence="3">The sequence shown here is derived from an EMBL/GenBank/DDBJ whole genome shotgun (WGS) entry which is preliminary data.</text>
</comment>
<dbReference type="Proteomes" id="UP001055111">
    <property type="component" value="Unassembled WGS sequence"/>
</dbReference>
<dbReference type="InterPro" id="IPR029058">
    <property type="entry name" value="AB_hydrolase_fold"/>
</dbReference>
<dbReference type="SUPFAM" id="SSF53474">
    <property type="entry name" value="alpha/beta-Hydrolases"/>
    <property type="match status" value="1"/>
</dbReference>
<dbReference type="PROSITE" id="PS51318">
    <property type="entry name" value="TAT"/>
    <property type="match status" value="1"/>
</dbReference>
<dbReference type="GO" id="GO:0016787">
    <property type="term" value="F:hydrolase activity"/>
    <property type="evidence" value="ECO:0007669"/>
    <property type="project" value="UniProtKB-KW"/>
</dbReference>
<evidence type="ECO:0000259" key="2">
    <source>
        <dbReference type="Pfam" id="PF20434"/>
    </source>
</evidence>
<organism evidence="3 4">
    <name type="scientific">Caballeronia novacaledonica</name>
    <dbReference type="NCBI Taxonomy" id="1544861"/>
    <lineage>
        <taxon>Bacteria</taxon>
        <taxon>Pseudomonadati</taxon>
        <taxon>Pseudomonadota</taxon>
        <taxon>Betaproteobacteria</taxon>
        <taxon>Burkholderiales</taxon>
        <taxon>Burkholderiaceae</taxon>
        <taxon>Caballeronia</taxon>
    </lineage>
</organism>
<evidence type="ECO:0000313" key="4">
    <source>
        <dbReference type="Proteomes" id="UP001055111"/>
    </source>
</evidence>
<reference evidence="3" key="1">
    <citation type="submission" date="2022-09" db="EMBL/GenBank/DDBJ databases">
        <title>Isolation and characterization of 3-chlorobenzoate degrading bacteria from soils in Shizuoka.</title>
        <authorList>
            <person name="Ifat A."/>
            <person name="Ogawa N."/>
            <person name="Kimbara K."/>
            <person name="Moriuchi R."/>
            <person name="Dohra H."/>
            <person name="Shintani M."/>
        </authorList>
    </citation>
    <scope>NUCLEOTIDE SEQUENCE</scope>
    <source>
        <strain evidence="3">19CS4-2</strain>
    </source>
</reference>
<dbReference type="RefSeq" id="WP_238209943.1">
    <property type="nucleotide sequence ID" value="NZ_BPUS01000001.1"/>
</dbReference>
<accession>A0AA37I5N4</accession>
<gene>
    <name evidence="3" type="ORF">CBA19CS42_03720</name>
</gene>
<evidence type="ECO:0000256" key="1">
    <source>
        <dbReference type="ARBA" id="ARBA00022801"/>
    </source>
</evidence>
<dbReference type="PANTHER" id="PTHR48081:SF9">
    <property type="entry name" value="CARBOXYLESTERASE"/>
    <property type="match status" value="1"/>
</dbReference>
<keyword evidence="1 3" id="KW-0378">Hydrolase</keyword>
<dbReference type="AlphaFoldDB" id="A0AA37I5N4"/>
<dbReference type="Gene3D" id="3.40.50.1820">
    <property type="entry name" value="alpha/beta hydrolase"/>
    <property type="match status" value="1"/>
</dbReference>
<dbReference type="EMBL" id="BPUS01000001">
    <property type="protein sequence ID" value="GJH23582.1"/>
    <property type="molecule type" value="Genomic_DNA"/>
</dbReference>
<dbReference type="InterPro" id="IPR006311">
    <property type="entry name" value="TAT_signal"/>
</dbReference>